<dbReference type="PaxDb" id="880073-Calab_2325"/>
<evidence type="ECO:0000313" key="2">
    <source>
        <dbReference type="Proteomes" id="UP000004671"/>
    </source>
</evidence>
<dbReference type="Proteomes" id="UP000004671">
    <property type="component" value="Chromosome"/>
</dbReference>
<dbReference type="InParanoid" id="H1XXF0"/>
<evidence type="ECO:0000313" key="1">
    <source>
        <dbReference type="EMBL" id="EHO41935.1"/>
    </source>
</evidence>
<proteinExistence type="predicted"/>
<dbReference type="RefSeq" id="WP_006929122.1">
    <property type="nucleotide sequence ID" value="NZ_CM001402.1"/>
</dbReference>
<dbReference type="STRING" id="880073.Cabys_1119"/>
<protein>
    <recommendedName>
        <fullName evidence="3">Por secretion system C-terminal sorting domain-containing protein</fullName>
    </recommendedName>
</protein>
<dbReference type="OrthoDB" id="6064917at2"/>
<dbReference type="HOGENOM" id="CLU_435952_0_0_0"/>
<gene>
    <name evidence="1" type="ORF">Calab_2325</name>
</gene>
<name>H1XXF0_CALAY</name>
<dbReference type="NCBIfam" id="TIGR04183">
    <property type="entry name" value="Por_Secre_tail"/>
    <property type="match status" value="1"/>
</dbReference>
<dbReference type="AlphaFoldDB" id="H1XXF0"/>
<reference evidence="1 2" key="1">
    <citation type="submission" date="2011-09" db="EMBL/GenBank/DDBJ databases">
        <title>The permanent draft genome of Caldithrix abyssi DSM 13497.</title>
        <authorList>
            <consortium name="US DOE Joint Genome Institute (JGI-PGF)"/>
            <person name="Lucas S."/>
            <person name="Han J."/>
            <person name="Lapidus A."/>
            <person name="Bruce D."/>
            <person name="Goodwin L."/>
            <person name="Pitluck S."/>
            <person name="Peters L."/>
            <person name="Kyrpides N."/>
            <person name="Mavromatis K."/>
            <person name="Ivanova N."/>
            <person name="Mikhailova N."/>
            <person name="Chertkov O."/>
            <person name="Detter J.C."/>
            <person name="Tapia R."/>
            <person name="Han C."/>
            <person name="Land M."/>
            <person name="Hauser L."/>
            <person name="Markowitz V."/>
            <person name="Cheng J.-F."/>
            <person name="Hugenholtz P."/>
            <person name="Woyke T."/>
            <person name="Wu D."/>
            <person name="Spring S."/>
            <person name="Brambilla E."/>
            <person name="Klenk H.-P."/>
            <person name="Eisen J.A."/>
        </authorList>
    </citation>
    <scope>NUCLEOTIDE SEQUENCE [LARGE SCALE GENOMIC DNA]</scope>
    <source>
        <strain evidence="1 2">DSM 13497</strain>
    </source>
</reference>
<dbReference type="EMBL" id="CM001402">
    <property type="protein sequence ID" value="EHO41935.1"/>
    <property type="molecule type" value="Genomic_DNA"/>
</dbReference>
<dbReference type="InterPro" id="IPR026444">
    <property type="entry name" value="Secre_tail"/>
</dbReference>
<sequence precursor="true">MLRILIVLCLVVALSAQTYIIPDLQRDDFKDFKTWWSINISGENHTWGVFNGYFMATLNNPNNGQQGGELPVDMTGMENIGFSTAYLMHVYSKDDTIQAIIRVKTLNALPPGSRGWGFWRSEELPITINQATWVFEQKADPIYSWASLETWWRARITRGLQFHKSVDLTVNNQNWHVYRIVRFGRQYYEIYVDDDPTPVVRADTSDLGGILNEDYGFDCWNDNLIYRYTQSATTGNDTVEVYYAGWLGSSSFVVDYVEIISGNYKYGHTVAPQGAVRLREVINEIDNGVQDGLWKGPYQFTVGGGPCLILATAKAEELDGYGDDDDLKIVLDGKDFGYNTPRSWDGDTDQGQPKTIVIDTVLSPGTHEISFYSEATPILYDATVLEAPNGQVVINQTLNESAPAGSVDFLWKTFEFDCDSGQVAIYISGSADEEPGWNYRNYPDPNGVFADIDSTDDDELRVELDNWDYGWGTDSAMMGNTLFGDSKTILIMQDVPAGHHVLKLYANETPTVYKVIVYVENKAAASPLERRTALAQSFELGANYPNPFNPSTTIPFKIPQAGHVVLQILDVNGRIIQTLIDKRLQPGAYQARWSGNDFLGKQTASGIYFYRLKYNKQVTTRKLIKLK</sequence>
<dbReference type="eggNOG" id="COG4733">
    <property type="taxonomic scope" value="Bacteria"/>
</dbReference>
<dbReference type="Gene3D" id="2.60.40.4070">
    <property type="match status" value="1"/>
</dbReference>
<accession>H1XXF0</accession>
<keyword evidence="2" id="KW-1185">Reference proteome</keyword>
<organism evidence="1 2">
    <name type="scientific">Caldithrix abyssi DSM 13497</name>
    <dbReference type="NCBI Taxonomy" id="880073"/>
    <lineage>
        <taxon>Bacteria</taxon>
        <taxon>Pseudomonadati</taxon>
        <taxon>Calditrichota</taxon>
        <taxon>Calditrichia</taxon>
        <taxon>Calditrichales</taxon>
        <taxon>Calditrichaceae</taxon>
        <taxon>Caldithrix</taxon>
    </lineage>
</organism>
<evidence type="ECO:0008006" key="3">
    <source>
        <dbReference type="Google" id="ProtNLM"/>
    </source>
</evidence>